<keyword evidence="18 21" id="KW-0472">Membrane</keyword>
<name>A0AAE1UTE8_9SOLA</name>
<sequence length="360" mass="39525">MSEEGKDSHHHHHHFLPHHHHRHDGEDQPPPPHDQYGAFQPVMGFPQPVPPPGATWAPPPEHYAHGYQAVPGYIAPDPEGRPEREPRLPCCGIGLGWFLFIIGFVLAGIPWYLAAFVLLCAQIDPREKPGYIASTIAGNDLWYGPDRVKYLGPFSAQTPSYLTGEFPGDYGWDTAGLSADPEAFAKNRALEVIHGRWAMLGALGCITPEVLEKWVKVDFKEPVWFKAGAQIFSEGGLDYLGNPNLVHAQSILAVLGFQVVLMGLVEGFRINGLDGVGEGNNLYPGGQYFDPLSLADDPTTFAELKVKEIKNGRLAMFSMFGFFVQAIVTGKGPLENLLDHLDNPVANNAWVYATKFVPGS</sequence>
<proteinExistence type="inferred from homology"/>
<evidence type="ECO:0000256" key="5">
    <source>
        <dbReference type="ARBA" id="ARBA00022494"/>
    </source>
</evidence>
<dbReference type="PANTHER" id="PTHR21649">
    <property type="entry name" value="CHLOROPHYLL A/B BINDING PROTEIN"/>
    <property type="match status" value="1"/>
</dbReference>
<evidence type="ECO:0000256" key="16">
    <source>
        <dbReference type="ARBA" id="ARBA00022991"/>
    </source>
</evidence>
<feature type="binding site" description="axial binding residue" evidence="20">
    <location>
        <position position="266"/>
    </location>
    <ligand>
        <name>chlorophyll b</name>
        <dbReference type="ChEBI" id="CHEBI:61721"/>
        <label>1</label>
    </ligand>
    <ligandPart>
        <name>Mg</name>
        <dbReference type="ChEBI" id="CHEBI:25107"/>
    </ligandPart>
</feature>
<reference evidence="23" key="1">
    <citation type="submission" date="2023-12" db="EMBL/GenBank/DDBJ databases">
        <title>Genome assembly of Anisodus tanguticus.</title>
        <authorList>
            <person name="Wang Y.-J."/>
        </authorList>
    </citation>
    <scope>NUCLEOTIDE SEQUENCE</scope>
    <source>
        <strain evidence="23">KB-2021</strain>
        <tissue evidence="23">Leaf</tissue>
    </source>
</reference>
<accession>A0AAE1UTE8</accession>
<feature type="binding site" evidence="20">
    <location>
        <position position="150"/>
    </location>
    <ligand>
        <name>chlorophyll a</name>
        <dbReference type="ChEBI" id="CHEBI:58416"/>
        <label>3</label>
    </ligand>
</feature>
<feature type="binding site" evidence="20">
    <location>
        <position position="194"/>
    </location>
    <ligand>
        <name>chlorophyll a</name>
        <dbReference type="ChEBI" id="CHEBI:58416"/>
        <label>1</label>
    </ligand>
</feature>
<feature type="binding site" evidence="20">
    <location>
        <position position="308"/>
    </location>
    <ligand>
        <name>chlorophyll a</name>
        <dbReference type="ChEBI" id="CHEBI:58416"/>
        <label>1</label>
    </ligand>
</feature>
<organism evidence="23 24">
    <name type="scientific">Anisodus tanguticus</name>
    <dbReference type="NCBI Taxonomy" id="243964"/>
    <lineage>
        <taxon>Eukaryota</taxon>
        <taxon>Viridiplantae</taxon>
        <taxon>Streptophyta</taxon>
        <taxon>Embryophyta</taxon>
        <taxon>Tracheophyta</taxon>
        <taxon>Spermatophyta</taxon>
        <taxon>Magnoliopsida</taxon>
        <taxon>eudicotyledons</taxon>
        <taxon>Gunneridae</taxon>
        <taxon>Pentapetalae</taxon>
        <taxon>asterids</taxon>
        <taxon>lamiids</taxon>
        <taxon>Solanales</taxon>
        <taxon>Solanaceae</taxon>
        <taxon>Solanoideae</taxon>
        <taxon>Hyoscyameae</taxon>
        <taxon>Anisodus</taxon>
    </lineage>
</organism>
<feature type="compositionally biased region" description="Basic residues" evidence="22">
    <location>
        <begin position="8"/>
        <end position="22"/>
    </location>
</feature>
<keyword evidence="13" id="KW-0460">Magnesium</keyword>
<feature type="binding site" evidence="20">
    <location>
        <position position="172"/>
    </location>
    <ligand>
        <name>chlorophyll a</name>
        <dbReference type="ChEBI" id="CHEBI:58416"/>
        <label>1</label>
    </ligand>
</feature>
<feature type="binding site" description="axial binding residue" evidence="20">
    <location>
        <position position="250"/>
    </location>
    <ligand>
        <name>chlorophyll b</name>
        <dbReference type="ChEBI" id="CHEBI:61721"/>
        <label>1</label>
    </ligand>
    <ligandPart>
        <name>Mg</name>
        <dbReference type="ChEBI" id="CHEBI:25107"/>
    </ligandPart>
</feature>
<evidence type="ECO:0000256" key="12">
    <source>
        <dbReference type="ARBA" id="ARBA00022836"/>
    </source>
</evidence>
<keyword evidence="8" id="KW-0597">Phosphoprotein</keyword>
<dbReference type="EMBL" id="JAVYJV010000020">
    <property type="protein sequence ID" value="KAK4344093.1"/>
    <property type="molecule type" value="Genomic_DNA"/>
</dbReference>
<feature type="binding site" evidence="20">
    <location>
        <position position="230"/>
    </location>
    <ligand>
        <name>chlorophyll a</name>
        <dbReference type="ChEBI" id="CHEBI:58416"/>
        <label>1</label>
    </ligand>
</feature>
<dbReference type="GO" id="GO:0009522">
    <property type="term" value="C:photosystem I"/>
    <property type="evidence" value="ECO:0007669"/>
    <property type="project" value="UniProtKB-KW"/>
</dbReference>
<keyword evidence="7 21" id="KW-0602">Photosynthesis</keyword>
<evidence type="ECO:0000313" key="23">
    <source>
        <dbReference type="EMBL" id="KAK4344093.1"/>
    </source>
</evidence>
<comment type="similarity">
    <text evidence="3 21">Belongs to the light-harvesting chlorophyll a/b-binding (LHC) protein family.</text>
</comment>
<feature type="binding site" evidence="20">
    <location>
        <position position="313"/>
    </location>
    <ligand>
        <name>chlorophyll a</name>
        <dbReference type="ChEBI" id="CHEBI:58416"/>
        <label>1</label>
    </ligand>
</feature>
<evidence type="ECO:0000256" key="18">
    <source>
        <dbReference type="ARBA" id="ARBA00023136"/>
    </source>
</evidence>
<feature type="transmembrane region" description="Helical" evidence="21">
    <location>
        <begin position="95"/>
        <end position="121"/>
    </location>
</feature>
<comment type="subcellular location">
    <subcellularLocation>
        <location evidence="2">Plastid</location>
        <location evidence="2">Chloroplast thylakoid membrane</location>
        <topology evidence="2">Multi-pass membrane protein</topology>
    </subcellularLocation>
</comment>
<evidence type="ECO:0000256" key="19">
    <source>
        <dbReference type="ARBA" id="ARBA00023276"/>
    </source>
</evidence>
<dbReference type="GO" id="GO:0009765">
    <property type="term" value="P:photosynthesis, light harvesting"/>
    <property type="evidence" value="ECO:0007669"/>
    <property type="project" value="InterPro"/>
</dbReference>
<keyword evidence="19 21" id="KW-0604">Photosystem II</keyword>
<evidence type="ECO:0000256" key="6">
    <source>
        <dbReference type="ARBA" id="ARBA00022528"/>
    </source>
</evidence>
<comment type="caution">
    <text evidence="23">The sequence shown here is derived from an EMBL/GenBank/DDBJ whole genome shotgun (WGS) entry which is preliminary data.</text>
</comment>
<evidence type="ECO:0000256" key="7">
    <source>
        <dbReference type="ARBA" id="ARBA00022531"/>
    </source>
</evidence>
<feature type="binding site" description="axial binding residue" evidence="20">
    <location>
        <position position="356"/>
    </location>
    <ligand>
        <name>chlorophyll b</name>
        <dbReference type="ChEBI" id="CHEBI:61721"/>
        <label>1</label>
    </ligand>
    <ligandPart>
        <name>Mg</name>
        <dbReference type="ChEBI" id="CHEBI:25107"/>
    </ligandPart>
</feature>
<dbReference type="GO" id="GO:0016168">
    <property type="term" value="F:chlorophyll binding"/>
    <property type="evidence" value="ECO:0007669"/>
    <property type="project" value="UniProtKB-KW"/>
</dbReference>
<feature type="binding site" evidence="20">
    <location>
        <position position="178"/>
    </location>
    <ligand>
        <name>chlorophyll a</name>
        <dbReference type="ChEBI" id="CHEBI:58416"/>
        <label>1</label>
    </ligand>
</feature>
<dbReference type="InterPro" id="IPR022796">
    <property type="entry name" value="Chloroa_b-bind"/>
</dbReference>
<keyword evidence="10 21" id="KW-0812">Transmembrane</keyword>
<evidence type="ECO:0000256" key="11">
    <source>
        <dbReference type="ARBA" id="ARBA00022723"/>
    </source>
</evidence>
<feature type="binding site" evidence="20">
    <location>
        <position position="349"/>
    </location>
    <ligand>
        <name>chlorophyll a</name>
        <dbReference type="ChEBI" id="CHEBI:58416"/>
        <label>1</label>
    </ligand>
</feature>
<evidence type="ECO:0000256" key="8">
    <source>
        <dbReference type="ARBA" id="ARBA00022553"/>
    </source>
</evidence>
<evidence type="ECO:0000256" key="13">
    <source>
        <dbReference type="ARBA" id="ARBA00022842"/>
    </source>
</evidence>
<evidence type="ECO:0000256" key="1">
    <source>
        <dbReference type="ARBA" id="ARBA00003803"/>
    </source>
</evidence>
<dbReference type="GO" id="GO:0009523">
    <property type="term" value="C:photosystem II"/>
    <property type="evidence" value="ECO:0007669"/>
    <property type="project" value="UniProtKB-KW"/>
</dbReference>
<comment type="subunit">
    <text evidence="4">The LHC complex consists of chlorophyll a-b binding proteins.</text>
</comment>
<keyword evidence="12 21" id="KW-0603">Photosystem I</keyword>
<comment type="function">
    <text evidence="1 21">The light-harvesting complex (LHC) functions as a light receptor, it captures and delivers excitation energy to photosystems with which it is closely associated.</text>
</comment>
<keyword evidence="6 21" id="KW-0150">Chloroplast</keyword>
<evidence type="ECO:0000256" key="10">
    <source>
        <dbReference type="ARBA" id="ARBA00022692"/>
    </source>
</evidence>
<evidence type="ECO:0000313" key="24">
    <source>
        <dbReference type="Proteomes" id="UP001291623"/>
    </source>
</evidence>
<gene>
    <name evidence="23" type="ORF">RND71_037187</name>
</gene>
<feature type="binding site" evidence="20">
    <location>
        <position position="311"/>
    </location>
    <ligand>
        <name>chlorophyll a</name>
        <dbReference type="ChEBI" id="CHEBI:58416"/>
        <label>1</label>
    </ligand>
</feature>
<keyword evidence="15 21" id="KW-1133">Transmembrane helix</keyword>
<keyword evidence="5 20" id="KW-0148">Chlorophyll</keyword>
<evidence type="ECO:0000256" key="17">
    <source>
        <dbReference type="ARBA" id="ARBA00023078"/>
    </source>
</evidence>
<evidence type="ECO:0000256" key="22">
    <source>
        <dbReference type="SAM" id="MobiDB-lite"/>
    </source>
</evidence>
<dbReference type="FunFam" id="1.10.3460.10:FF:000001">
    <property type="entry name" value="Chlorophyll a-b binding protein, chloroplastic"/>
    <property type="match status" value="1"/>
</dbReference>
<dbReference type="AlphaFoldDB" id="A0AAE1UTE8"/>
<feature type="binding site" evidence="20">
    <location>
        <position position="258"/>
    </location>
    <ligand>
        <name>chlorophyll a</name>
        <dbReference type="ChEBI" id="CHEBI:58416"/>
        <label>6</label>
    </ligand>
</feature>
<evidence type="ECO:0000256" key="2">
    <source>
        <dbReference type="ARBA" id="ARBA00004454"/>
    </source>
</evidence>
<keyword evidence="11" id="KW-0479">Metal-binding</keyword>
<evidence type="ECO:0000256" key="14">
    <source>
        <dbReference type="ARBA" id="ARBA00022946"/>
    </source>
</evidence>
<keyword evidence="14" id="KW-0809">Transit peptide</keyword>
<evidence type="ECO:0000256" key="9">
    <source>
        <dbReference type="ARBA" id="ARBA00022640"/>
    </source>
</evidence>
<feature type="binding site" evidence="20">
    <location>
        <position position="240"/>
    </location>
    <ligand>
        <name>chlorophyll a</name>
        <dbReference type="ChEBI" id="CHEBI:58416"/>
        <label>1</label>
    </ligand>
</feature>
<dbReference type="Gene3D" id="1.10.3460.10">
    <property type="entry name" value="Chlorophyll a/b binding protein domain"/>
    <property type="match status" value="1"/>
</dbReference>
<evidence type="ECO:0000256" key="15">
    <source>
        <dbReference type="ARBA" id="ARBA00022989"/>
    </source>
</evidence>
<dbReference type="Pfam" id="PF00504">
    <property type="entry name" value="Chloroa_b-bind"/>
    <property type="match status" value="1"/>
</dbReference>
<dbReference type="InterPro" id="IPR001344">
    <property type="entry name" value="Chloro_AB-bd_pln"/>
</dbReference>
<feature type="binding site" evidence="20">
    <location>
        <position position="307"/>
    </location>
    <ligand>
        <name>chlorophyll a</name>
        <dbReference type="ChEBI" id="CHEBI:58416"/>
        <label>1</label>
    </ligand>
</feature>
<evidence type="ECO:0000256" key="20">
    <source>
        <dbReference type="PIRSR" id="PIRSR601344-1"/>
    </source>
</evidence>
<evidence type="ECO:0000256" key="3">
    <source>
        <dbReference type="ARBA" id="ARBA00007259"/>
    </source>
</evidence>
<keyword evidence="17 21" id="KW-0793">Thylakoid</keyword>
<feature type="binding site" evidence="20">
    <location>
        <position position="340"/>
    </location>
    <ligand>
        <name>chlorophyll a</name>
        <dbReference type="ChEBI" id="CHEBI:58416"/>
        <label>1</label>
    </ligand>
</feature>
<evidence type="ECO:0000256" key="4">
    <source>
        <dbReference type="ARBA" id="ARBA00011769"/>
    </source>
</evidence>
<dbReference type="SUPFAM" id="SSF103511">
    <property type="entry name" value="Chlorophyll a-b binding protein"/>
    <property type="match status" value="1"/>
</dbReference>
<feature type="binding site" evidence="20">
    <location>
        <position position="325"/>
    </location>
    <ligand>
        <name>chlorophyll a</name>
        <dbReference type="ChEBI" id="CHEBI:58416"/>
        <label>1</label>
    </ligand>
</feature>
<feature type="binding site" evidence="20">
    <location>
        <position position="191"/>
    </location>
    <ligand>
        <name>chlorophyll a</name>
        <dbReference type="ChEBI" id="CHEBI:58416"/>
        <label>1</label>
    </ligand>
</feature>
<dbReference type="GO" id="GO:0009535">
    <property type="term" value="C:chloroplast thylakoid membrane"/>
    <property type="evidence" value="ECO:0007669"/>
    <property type="project" value="UniProtKB-SubCell"/>
</dbReference>
<keyword evidence="9 21" id="KW-0934">Plastid</keyword>
<keyword evidence="24" id="KW-1185">Reference proteome</keyword>
<dbReference type="GO" id="GO:0046872">
    <property type="term" value="F:metal ion binding"/>
    <property type="evidence" value="ECO:0007669"/>
    <property type="project" value="UniProtKB-KW"/>
</dbReference>
<evidence type="ECO:0000256" key="21">
    <source>
        <dbReference type="RuleBase" id="RU363080"/>
    </source>
</evidence>
<feature type="binding site" description="axial binding residue" evidence="20">
    <location>
        <position position="196"/>
    </location>
    <ligand>
        <name>chlorophyll b</name>
        <dbReference type="ChEBI" id="CHEBI:61721"/>
        <label>1</label>
    </ligand>
    <ligandPart>
        <name>Mg</name>
        <dbReference type="ChEBI" id="CHEBI:25107"/>
    </ligandPart>
</feature>
<feature type="binding site" description="axial binding residue" evidence="20">
    <location>
        <position position="246"/>
    </location>
    <ligand>
        <name>chlorophyll b</name>
        <dbReference type="ChEBI" id="CHEBI:61721"/>
        <label>1</label>
    </ligand>
    <ligandPart>
        <name>Mg</name>
        <dbReference type="ChEBI" id="CHEBI:25107"/>
    </ligandPart>
</feature>
<dbReference type="Proteomes" id="UP001291623">
    <property type="component" value="Unassembled WGS sequence"/>
</dbReference>
<feature type="region of interest" description="Disordered" evidence="22">
    <location>
        <begin position="1"/>
        <end position="41"/>
    </location>
</feature>
<keyword evidence="16 21" id="KW-0157">Chromophore</keyword>
<protein>
    <recommendedName>
        <fullName evidence="21">Chlorophyll a-b binding protein, chloroplastic</fullName>
    </recommendedName>
</protein>